<evidence type="ECO:0000313" key="13">
    <source>
        <dbReference type="Proteomes" id="UP000001940"/>
    </source>
</evidence>
<evidence type="ECO:0000256" key="6">
    <source>
        <dbReference type="ARBA" id="ARBA00023043"/>
    </source>
</evidence>
<dbReference type="PROSITE" id="PS50297">
    <property type="entry name" value="ANK_REP_REGION"/>
    <property type="match status" value="1"/>
</dbReference>
<evidence type="ECO:0000256" key="9">
    <source>
        <dbReference type="SAM" id="Coils"/>
    </source>
</evidence>
<evidence type="ECO:0000313" key="12">
    <source>
        <dbReference type="EMBL" id="CAA90184.2"/>
    </source>
</evidence>
<dbReference type="MINT" id="Q19467"/>
<dbReference type="OrthoDB" id="5588096at2759"/>
<dbReference type="RefSeq" id="NP_509761.2">
    <property type="nucleotide sequence ID" value="NM_077360.5"/>
</dbReference>
<proteinExistence type="evidence at protein level"/>
<dbReference type="GO" id="GO:0005096">
    <property type="term" value="F:GTPase activator activity"/>
    <property type="evidence" value="ECO:0000318"/>
    <property type="project" value="GO_Central"/>
</dbReference>
<dbReference type="SUPFAM" id="SSF57863">
    <property type="entry name" value="ArfGap/RecO-like zinc finger"/>
    <property type="match status" value="1"/>
</dbReference>
<accession>Q19467</accession>
<dbReference type="Reactome" id="R-CEL-9013420">
    <property type="pathway name" value="RHOU GTPase cycle"/>
</dbReference>
<dbReference type="PROSITE" id="PS50088">
    <property type="entry name" value="ANK_REPEAT"/>
    <property type="match status" value="1"/>
</dbReference>
<dbReference type="GO" id="GO:0031267">
    <property type="term" value="F:small GTPase binding"/>
    <property type="evidence" value="ECO:0000318"/>
    <property type="project" value="GO_Central"/>
</dbReference>
<dbReference type="Gene3D" id="1.10.220.150">
    <property type="entry name" value="Arf GTPase activating protein"/>
    <property type="match status" value="1"/>
</dbReference>
<keyword evidence="5" id="KW-0862">Zinc</keyword>
<gene>
    <name evidence="12 14" type="primary">git-1</name>
    <name evidence="12" type="ORF">CELE_F14F3.2</name>
    <name evidence="14" type="ORF">F14F3.2</name>
</gene>
<dbReference type="Pfam" id="PF08518">
    <property type="entry name" value="GIT_SHD"/>
    <property type="match status" value="1"/>
</dbReference>
<keyword evidence="1" id="KW-0343">GTPase activation</keyword>
<dbReference type="AGR" id="WB:WBGene00008805"/>
<dbReference type="GO" id="GO:0032012">
    <property type="term" value="P:regulation of ARF protein signal transduction"/>
    <property type="evidence" value="ECO:0000318"/>
    <property type="project" value="GO_Central"/>
</dbReference>
<dbReference type="InParanoid" id="Q19467"/>
<feature type="compositionally biased region" description="Basic and acidic residues" evidence="10">
    <location>
        <begin position="506"/>
        <end position="515"/>
    </location>
</feature>
<feature type="repeat" description="ANK" evidence="7">
    <location>
        <begin position="166"/>
        <end position="198"/>
    </location>
</feature>
<dbReference type="GO" id="GO:0007420">
    <property type="term" value="P:brain development"/>
    <property type="evidence" value="ECO:0000318"/>
    <property type="project" value="GO_Central"/>
</dbReference>
<reference evidence="12 13" key="1">
    <citation type="journal article" date="1998" name="Science">
        <title>Genome sequence of the nematode C. elegans: a platform for investigating biology.</title>
        <authorList>
            <consortium name="The C. elegans sequencing consortium"/>
            <person name="Sulson J.E."/>
            <person name="Waterston R."/>
        </authorList>
    </citation>
    <scope>NUCLEOTIDE SEQUENCE [LARGE SCALE GENOMIC DNA]</scope>
    <source>
        <strain evidence="12 13">Bristol N2</strain>
    </source>
</reference>
<dbReference type="GO" id="GO:0030056">
    <property type="term" value="C:hemidesmosome"/>
    <property type="evidence" value="ECO:0000314"/>
    <property type="project" value="WormBase"/>
</dbReference>
<evidence type="ECO:0000256" key="2">
    <source>
        <dbReference type="ARBA" id="ARBA00022723"/>
    </source>
</evidence>
<keyword evidence="13" id="KW-1185">Reference proteome</keyword>
<dbReference type="InterPro" id="IPR036770">
    <property type="entry name" value="Ankyrin_rpt-contain_sf"/>
</dbReference>
<dbReference type="InterPro" id="IPR047161">
    <property type="entry name" value="GIT-like"/>
</dbReference>
<dbReference type="GO" id="GO:0035262">
    <property type="term" value="P:gonad morphogenesis"/>
    <property type="evidence" value="ECO:0000315"/>
    <property type="project" value="WormBase"/>
</dbReference>
<organism evidence="12 13">
    <name type="scientific">Caenorhabditis elegans</name>
    <dbReference type="NCBI Taxonomy" id="6239"/>
    <lineage>
        <taxon>Eukaryota</taxon>
        <taxon>Metazoa</taxon>
        <taxon>Ecdysozoa</taxon>
        <taxon>Nematoda</taxon>
        <taxon>Chromadorea</taxon>
        <taxon>Rhabditida</taxon>
        <taxon>Rhabditina</taxon>
        <taxon>Rhabditomorpha</taxon>
        <taxon>Rhabditoidea</taxon>
        <taxon>Rhabditidae</taxon>
        <taxon>Peloderinae</taxon>
        <taxon>Caenorhabditis</taxon>
    </lineage>
</organism>
<dbReference type="SMART" id="SM00555">
    <property type="entry name" value="GIT"/>
    <property type="match status" value="2"/>
</dbReference>
<dbReference type="IntAct" id="Q19467">
    <property type="interactions" value="9"/>
</dbReference>
<feature type="coiled-coil region" evidence="9">
    <location>
        <begin position="435"/>
        <end position="462"/>
    </location>
</feature>
<dbReference type="GO" id="GO:0008277">
    <property type="term" value="P:regulation of G protein-coupled receptor signaling pathway"/>
    <property type="evidence" value="ECO:0000318"/>
    <property type="project" value="GO_Central"/>
</dbReference>
<dbReference type="PeptideAtlas" id="Q19467"/>
<evidence type="ECO:0000256" key="7">
    <source>
        <dbReference type="PROSITE-ProRule" id="PRU00023"/>
    </source>
</evidence>
<name>Q19467_CAEEL</name>
<dbReference type="EMBL" id="BX284606">
    <property type="protein sequence ID" value="CAA90184.2"/>
    <property type="molecule type" value="Genomic_DNA"/>
</dbReference>
<dbReference type="WormBase" id="F14F3.2">
    <property type="protein sequence ID" value="CE31478"/>
    <property type="gene ID" value="WBGene00008805"/>
    <property type="gene designation" value="git-1"/>
</dbReference>
<evidence type="ECO:0007829" key="15">
    <source>
        <dbReference type="PeptideAtlas" id="Q19467"/>
    </source>
</evidence>
<dbReference type="InterPro" id="IPR001164">
    <property type="entry name" value="ArfGAP_dom"/>
</dbReference>
<dbReference type="GO" id="GO:0048786">
    <property type="term" value="C:presynaptic active zone"/>
    <property type="evidence" value="ECO:0000314"/>
    <property type="project" value="WormBase"/>
</dbReference>
<dbReference type="PIR" id="T20898">
    <property type="entry name" value="T20898"/>
</dbReference>
<keyword evidence="6 7" id="KW-0040">ANK repeat</keyword>
<dbReference type="Reactome" id="R-CEL-9013149">
    <property type="pathway name" value="RAC1 GTPase cycle"/>
</dbReference>
<dbReference type="InterPro" id="IPR002110">
    <property type="entry name" value="Ankyrin_rpt"/>
</dbReference>
<dbReference type="Pfam" id="PF01412">
    <property type="entry name" value="ArfGap"/>
    <property type="match status" value="1"/>
</dbReference>
<dbReference type="Reactome" id="R-CEL-9013406">
    <property type="pathway name" value="RHOQ GTPase cycle"/>
</dbReference>
<evidence type="ECO:0000256" key="4">
    <source>
        <dbReference type="ARBA" id="ARBA00022771"/>
    </source>
</evidence>
<dbReference type="CDD" id="cd08833">
    <property type="entry name" value="ArfGap_GIT"/>
    <property type="match status" value="1"/>
</dbReference>
<dbReference type="Reactome" id="R-CEL-9013423">
    <property type="pathway name" value="RAC3 GTPase cycle"/>
</dbReference>
<dbReference type="GO" id="GO:0036465">
    <property type="term" value="P:synaptic vesicle recycling"/>
    <property type="evidence" value="ECO:0000318"/>
    <property type="project" value="GO_Central"/>
</dbReference>
<feature type="compositionally biased region" description="Low complexity" evidence="10">
    <location>
        <begin position="547"/>
        <end position="562"/>
    </location>
</feature>
<dbReference type="GO" id="GO:0045202">
    <property type="term" value="C:synapse"/>
    <property type="evidence" value="ECO:0000318"/>
    <property type="project" value="GO_Central"/>
</dbReference>
<dbReference type="SMART" id="SM00248">
    <property type="entry name" value="ANK"/>
    <property type="match status" value="2"/>
</dbReference>
<dbReference type="SMR" id="Q19467"/>
<dbReference type="UCSC" id="F14F3.2">
    <property type="organism name" value="c. elegans"/>
</dbReference>
<dbReference type="Pfam" id="PF12205">
    <property type="entry name" value="GIT1_C"/>
    <property type="match status" value="1"/>
</dbReference>
<dbReference type="Reactome" id="R-CEL-3928664">
    <property type="pathway name" value="Ephrin signaling"/>
</dbReference>
<dbReference type="HOGENOM" id="CLU_405575_0_0_1"/>
<dbReference type="GeneID" id="181253"/>
<dbReference type="PROSITE" id="PS50115">
    <property type="entry name" value="ARFGAP"/>
    <property type="match status" value="1"/>
</dbReference>
<evidence type="ECO:0000259" key="11">
    <source>
        <dbReference type="PROSITE" id="PS50115"/>
    </source>
</evidence>
<dbReference type="PaxDb" id="6239-F14F3.2"/>
<evidence type="ECO:0000256" key="3">
    <source>
        <dbReference type="ARBA" id="ARBA00022737"/>
    </source>
</evidence>
<evidence type="ECO:0000256" key="1">
    <source>
        <dbReference type="ARBA" id="ARBA00022468"/>
    </source>
</evidence>
<dbReference type="CTD" id="181253"/>
<dbReference type="PANTHER" id="PTHR46097:SF3">
    <property type="entry name" value="ARF GTPASE-ACTIVATING PROTEIN GIT"/>
    <property type="match status" value="1"/>
</dbReference>
<evidence type="ECO:0000256" key="10">
    <source>
        <dbReference type="SAM" id="MobiDB-lite"/>
    </source>
</evidence>
<keyword evidence="15" id="KW-1267">Proteomics identification</keyword>
<keyword evidence="2" id="KW-0479">Metal-binding</keyword>
<feature type="domain" description="Arf-GAP" evidence="11">
    <location>
        <begin position="4"/>
        <end position="127"/>
    </location>
</feature>
<dbReference type="GO" id="GO:0040039">
    <property type="term" value="P:inductive cell migration"/>
    <property type="evidence" value="ECO:0000315"/>
    <property type="project" value="WormBase"/>
</dbReference>
<dbReference type="SUPFAM" id="SSF48403">
    <property type="entry name" value="Ankyrin repeat"/>
    <property type="match status" value="1"/>
</dbReference>
<dbReference type="InterPro" id="IPR038508">
    <property type="entry name" value="ArfGAP_dom_sf"/>
</dbReference>
<evidence type="ECO:0000256" key="5">
    <source>
        <dbReference type="ARBA" id="ARBA00022833"/>
    </source>
</evidence>
<keyword evidence="9" id="KW-0175">Coiled coil</keyword>
<dbReference type="Pfam" id="PF12796">
    <property type="entry name" value="Ank_2"/>
    <property type="match status" value="1"/>
</dbReference>
<evidence type="ECO:0000313" key="14">
    <source>
        <dbReference type="WormBase" id="F14F3.2"/>
    </source>
</evidence>
<dbReference type="AlphaFoldDB" id="Q19467"/>
<dbReference type="Gene3D" id="1.25.40.20">
    <property type="entry name" value="Ankyrin repeat-containing domain"/>
    <property type="match status" value="1"/>
</dbReference>
<dbReference type="PhylomeDB" id="Q19467"/>
<feature type="region of interest" description="Disordered" evidence="10">
    <location>
        <begin position="354"/>
        <end position="374"/>
    </location>
</feature>
<dbReference type="Reactome" id="R-CEL-9013404">
    <property type="pathway name" value="RAC2 GTPase cycle"/>
</dbReference>
<dbReference type="SMART" id="SM00105">
    <property type="entry name" value="ArfGap"/>
    <property type="match status" value="1"/>
</dbReference>
<feature type="region of interest" description="Disordered" evidence="10">
    <location>
        <begin position="491"/>
        <end position="568"/>
    </location>
</feature>
<dbReference type="InterPro" id="IPR037278">
    <property type="entry name" value="ARFGAP/RecO"/>
</dbReference>
<dbReference type="STRING" id="6239.F14F3.2.1"/>
<keyword evidence="4 8" id="KW-0863">Zinc-finger</keyword>
<dbReference type="InterPro" id="IPR013724">
    <property type="entry name" value="GIT_SHD"/>
</dbReference>
<dbReference type="Reactome" id="R-CEL-9013424">
    <property type="pathway name" value="RHOV GTPase cycle"/>
</dbReference>
<dbReference type="Proteomes" id="UP000001940">
    <property type="component" value="Chromosome X"/>
</dbReference>
<feature type="compositionally biased region" description="Basic and acidic residues" evidence="10">
    <location>
        <begin position="525"/>
        <end position="546"/>
    </location>
</feature>
<dbReference type="InterPro" id="IPR022018">
    <property type="entry name" value="GIT1_C"/>
</dbReference>
<dbReference type="GO" id="GO:0008270">
    <property type="term" value="F:zinc ion binding"/>
    <property type="evidence" value="ECO:0007669"/>
    <property type="project" value="UniProtKB-KW"/>
</dbReference>
<dbReference type="Bgee" id="WBGene00008805">
    <property type="expression patterns" value="Expressed in pharyngeal muscle cell (C elegans) and 3 other cell types or tissues"/>
</dbReference>
<dbReference type="FunCoup" id="Q19467">
    <property type="interactions" value="2560"/>
</dbReference>
<protein>
    <submittedName>
        <fullName evidence="12">Arf-GAP domain-containing protein</fullName>
    </submittedName>
</protein>
<dbReference type="eggNOG" id="KOG0818">
    <property type="taxonomic scope" value="Eukaryota"/>
</dbReference>
<dbReference type="PANTHER" id="PTHR46097">
    <property type="entry name" value="G PROTEIN-COUPLED RECEPTOR KINASE INTERACTING ARFGAP"/>
    <property type="match status" value="1"/>
</dbReference>
<sequence length="670" mass="76421">MYTAEALDLITSLEQKECDDCGKKEVEWASVKKGTVICSECFCFHSYLGPSVSYLRHLRKSAWDEEHIRLVHALNTSNTNMIWESALYEGSTKFQKPMAQDPSHIKEQFVKEKYEKLTFQPKRGKDEDLENSLNRQLIACARSDFAHVTLRLIALGADVNYPDPETGDTALHVAAREGNSNQVELLFLYGADIMAPNREGMLPYILARDAGHGQLSHRIYEFFFYVFDRFSFFMCNRKADHKNNQDFFIPEVTEKQFLTKTNDSRAAISVLPKGQFFDLCEDAFDETVRRENEVNWNMTKWAKTAKGPTNLFLPPTPQMSAARNQRRQKLAKFTPIQFTILLIDLIKDQKRRITGDNPAPVSEPPKNMRKSNDTPLRIMKKSEYADYDEVAGISCSPISGIVPNSQANTLDESSSRVWDELLEMKERLSSTETMVVTLTKQNEELTKLVHSLQAQNINLNSELITFRDDLYNLKRTNMTRRMPSPLAIVETPERVMPPVGIQQGFSRRDSEDRIDGGGARWRSNSSDRRNSNDHKLDKKVERRQDSMMESSSSLSRSSQNPSCLNREEVKTRVIQQSEKITRHIKTLLQHGHNGNLDMNARGGAHDIACAINSLITILLPYVRHEKIDTLTDAVVLLNAKCNSPVLMPMDIVDAAQTIAEKLRLIIMEFC</sequence>
<evidence type="ECO:0000256" key="8">
    <source>
        <dbReference type="PROSITE-ProRule" id="PRU00288"/>
    </source>
</evidence>
<dbReference type="KEGG" id="cel:CELE_F14F3.2"/>
<dbReference type="OMA" id="ICSECCY"/>
<keyword evidence="3" id="KW-0677">Repeat</keyword>